<sequence length="36" mass="4092">MSASCDVRGFSGFFFFDFDWPGITYASHYPRTPPPS</sequence>
<dbReference type="Proteomes" id="UP000054988">
    <property type="component" value="Unassembled WGS sequence"/>
</dbReference>
<dbReference type="EMBL" id="LATX01001315">
    <property type="protein sequence ID" value="KTB42594.1"/>
    <property type="molecule type" value="Genomic_DNA"/>
</dbReference>
<name>A0A0W0G235_MONRR</name>
<comment type="caution">
    <text evidence="1">The sequence shown here is derived from an EMBL/GenBank/DDBJ whole genome shotgun (WGS) entry which is preliminary data.</text>
</comment>
<evidence type="ECO:0000313" key="1">
    <source>
        <dbReference type="EMBL" id="KTB42594.1"/>
    </source>
</evidence>
<reference evidence="1 2" key="1">
    <citation type="submission" date="2015-12" db="EMBL/GenBank/DDBJ databases">
        <title>Draft genome sequence of Moniliophthora roreri, the causal agent of frosty pod rot of cacao.</title>
        <authorList>
            <person name="Aime M.C."/>
            <person name="Diaz-Valderrama J.R."/>
            <person name="Kijpornyongpan T."/>
            <person name="Phillips-Mora W."/>
        </authorList>
    </citation>
    <scope>NUCLEOTIDE SEQUENCE [LARGE SCALE GENOMIC DNA]</scope>
    <source>
        <strain evidence="1 2">MCA 2952</strain>
    </source>
</reference>
<proteinExistence type="predicted"/>
<gene>
    <name evidence="1" type="ORF">WG66_4835</name>
</gene>
<organism evidence="1 2">
    <name type="scientific">Moniliophthora roreri</name>
    <name type="common">Frosty pod rot fungus</name>
    <name type="synonym">Monilia roreri</name>
    <dbReference type="NCBI Taxonomy" id="221103"/>
    <lineage>
        <taxon>Eukaryota</taxon>
        <taxon>Fungi</taxon>
        <taxon>Dikarya</taxon>
        <taxon>Basidiomycota</taxon>
        <taxon>Agaricomycotina</taxon>
        <taxon>Agaricomycetes</taxon>
        <taxon>Agaricomycetidae</taxon>
        <taxon>Agaricales</taxon>
        <taxon>Marasmiineae</taxon>
        <taxon>Marasmiaceae</taxon>
        <taxon>Moniliophthora</taxon>
    </lineage>
</organism>
<dbReference type="AlphaFoldDB" id="A0A0W0G235"/>
<evidence type="ECO:0000313" key="2">
    <source>
        <dbReference type="Proteomes" id="UP000054988"/>
    </source>
</evidence>
<protein>
    <submittedName>
        <fullName evidence="1">Uncharacterized protein</fullName>
    </submittedName>
</protein>
<accession>A0A0W0G235</accession>